<evidence type="ECO:0000313" key="1">
    <source>
        <dbReference type="EMBL" id="GAA2109357.1"/>
    </source>
</evidence>
<dbReference type="PANTHER" id="PTHR31793">
    <property type="entry name" value="4-HYDROXYBENZOYL-COA THIOESTERASE FAMILY MEMBER"/>
    <property type="match status" value="1"/>
</dbReference>
<dbReference type="Pfam" id="PF13279">
    <property type="entry name" value="4HBT_2"/>
    <property type="match status" value="1"/>
</dbReference>
<dbReference type="SUPFAM" id="SSF54637">
    <property type="entry name" value="Thioesterase/thiol ester dehydrase-isomerase"/>
    <property type="match status" value="1"/>
</dbReference>
<dbReference type="Gene3D" id="3.10.129.10">
    <property type="entry name" value="Hotdog Thioesterase"/>
    <property type="match status" value="1"/>
</dbReference>
<accession>A0ABP5J3F0</accession>
<dbReference type="Proteomes" id="UP001500166">
    <property type="component" value="Unassembled WGS sequence"/>
</dbReference>
<dbReference type="PANTHER" id="PTHR31793:SF24">
    <property type="entry name" value="LONG-CHAIN ACYL-COA THIOESTERASE FADM"/>
    <property type="match status" value="1"/>
</dbReference>
<comment type="caution">
    <text evidence="1">The sequence shown here is derived from an EMBL/GenBank/DDBJ whole genome shotgun (WGS) entry which is preliminary data.</text>
</comment>
<reference evidence="2" key="1">
    <citation type="journal article" date="2019" name="Int. J. Syst. Evol. Microbiol.">
        <title>The Global Catalogue of Microorganisms (GCM) 10K type strain sequencing project: providing services to taxonomists for standard genome sequencing and annotation.</title>
        <authorList>
            <consortium name="The Broad Institute Genomics Platform"/>
            <consortium name="The Broad Institute Genome Sequencing Center for Infectious Disease"/>
            <person name="Wu L."/>
            <person name="Ma J."/>
        </authorList>
    </citation>
    <scope>NUCLEOTIDE SEQUENCE [LARGE SCALE GENOMIC DNA]</scope>
    <source>
        <strain evidence="2">JCM 15914</strain>
    </source>
</reference>
<evidence type="ECO:0000313" key="2">
    <source>
        <dbReference type="Proteomes" id="UP001500166"/>
    </source>
</evidence>
<dbReference type="InterPro" id="IPR029069">
    <property type="entry name" value="HotDog_dom_sf"/>
</dbReference>
<organism evidence="1 2">
    <name type="scientific">Kocuria atrinae</name>
    <dbReference type="NCBI Taxonomy" id="592377"/>
    <lineage>
        <taxon>Bacteria</taxon>
        <taxon>Bacillati</taxon>
        <taxon>Actinomycetota</taxon>
        <taxon>Actinomycetes</taxon>
        <taxon>Micrococcales</taxon>
        <taxon>Micrococcaceae</taxon>
        <taxon>Kocuria</taxon>
    </lineage>
</organism>
<dbReference type="EMBL" id="BAAAQA010000002">
    <property type="protein sequence ID" value="GAA2109357.1"/>
    <property type="molecule type" value="Genomic_DNA"/>
</dbReference>
<protein>
    <submittedName>
        <fullName evidence="1">Thioesterase family protein</fullName>
    </submittedName>
</protein>
<name>A0ABP5J3F0_9MICC</name>
<proteinExistence type="predicted"/>
<keyword evidence="2" id="KW-1185">Reference proteome</keyword>
<dbReference type="InterPro" id="IPR050563">
    <property type="entry name" value="4-hydroxybenzoyl-CoA_TE"/>
</dbReference>
<gene>
    <name evidence="1" type="ORF">GCM10009824_03270</name>
</gene>
<dbReference type="CDD" id="cd00586">
    <property type="entry name" value="4HBT"/>
    <property type="match status" value="1"/>
</dbReference>
<sequence length="158" mass="17968">MGDMTSVSIPIQMRFSDMDAYGHINNVIMVRFFEDARVRLTSSPIKADADHGIPEDTTFRESIGDTRTVVVHQNIDYKEQLFYRHEPVYVRTWISRVGGSSFTISYRLQEEDGSSVYAEGESVMVLMDPDTGKSQKLSDDHKALLDALADEVKELDER</sequence>